<dbReference type="Pfam" id="PF22725">
    <property type="entry name" value="GFO_IDH_MocA_C3"/>
    <property type="match status" value="1"/>
</dbReference>
<proteinExistence type="predicted"/>
<name>A0A4Q9DLT1_9BACL</name>
<keyword evidence="4" id="KW-1185">Reference proteome</keyword>
<dbReference type="EMBL" id="SIRE01000020">
    <property type="protein sequence ID" value="TBL73952.1"/>
    <property type="molecule type" value="Genomic_DNA"/>
</dbReference>
<dbReference type="OrthoDB" id="9815825at2"/>
<dbReference type="AlphaFoldDB" id="A0A4Q9DLT1"/>
<dbReference type="Gene3D" id="3.40.50.720">
    <property type="entry name" value="NAD(P)-binding Rossmann-like Domain"/>
    <property type="match status" value="1"/>
</dbReference>
<organism evidence="3 4">
    <name type="scientific">Paenibacillus thalictri</name>
    <dbReference type="NCBI Taxonomy" id="2527873"/>
    <lineage>
        <taxon>Bacteria</taxon>
        <taxon>Bacillati</taxon>
        <taxon>Bacillota</taxon>
        <taxon>Bacilli</taxon>
        <taxon>Bacillales</taxon>
        <taxon>Paenibacillaceae</taxon>
        <taxon>Paenibacillus</taxon>
    </lineage>
</organism>
<comment type="caution">
    <text evidence="3">The sequence shown here is derived from an EMBL/GenBank/DDBJ whole genome shotgun (WGS) entry which is preliminary data.</text>
</comment>
<dbReference type="Gene3D" id="3.30.360.10">
    <property type="entry name" value="Dihydrodipicolinate Reductase, domain 2"/>
    <property type="match status" value="1"/>
</dbReference>
<dbReference type="SUPFAM" id="SSF51735">
    <property type="entry name" value="NAD(P)-binding Rossmann-fold domains"/>
    <property type="match status" value="1"/>
</dbReference>
<dbReference type="InterPro" id="IPR000683">
    <property type="entry name" value="Gfo/Idh/MocA-like_OxRdtase_N"/>
</dbReference>
<gene>
    <name evidence="3" type="ORF">EYB31_26000</name>
</gene>
<dbReference type="InterPro" id="IPR055170">
    <property type="entry name" value="GFO_IDH_MocA-like_dom"/>
</dbReference>
<feature type="domain" description="Gfo/Idh/MocA-like oxidoreductase N-terminal" evidence="1">
    <location>
        <begin position="3"/>
        <end position="122"/>
    </location>
</feature>
<dbReference type="PANTHER" id="PTHR43377:SF1">
    <property type="entry name" value="BILIVERDIN REDUCTASE A"/>
    <property type="match status" value="1"/>
</dbReference>
<feature type="domain" description="GFO/IDH/MocA-like oxidoreductase" evidence="2">
    <location>
        <begin position="148"/>
        <end position="249"/>
    </location>
</feature>
<evidence type="ECO:0000313" key="3">
    <source>
        <dbReference type="EMBL" id="TBL73952.1"/>
    </source>
</evidence>
<evidence type="ECO:0000259" key="2">
    <source>
        <dbReference type="Pfam" id="PF22725"/>
    </source>
</evidence>
<dbReference type="PANTHER" id="PTHR43377">
    <property type="entry name" value="BILIVERDIN REDUCTASE A"/>
    <property type="match status" value="1"/>
</dbReference>
<dbReference type="InterPro" id="IPR051450">
    <property type="entry name" value="Gfo/Idh/MocA_Oxidoreductases"/>
</dbReference>
<dbReference type="Proteomes" id="UP000293142">
    <property type="component" value="Unassembled WGS sequence"/>
</dbReference>
<dbReference type="Pfam" id="PF01408">
    <property type="entry name" value="GFO_IDH_MocA"/>
    <property type="match status" value="1"/>
</dbReference>
<dbReference type="RefSeq" id="WP_131016359.1">
    <property type="nucleotide sequence ID" value="NZ_SIRE01000020.1"/>
</dbReference>
<sequence length="323" mass="35256">MTLKIGFVGTGSFSDKHQNIIGKMEGVEVAAICGRSLEKAERAAQRWSDAKAYTSVEDMLNDRKLDAVYISVIPAAHGETELSLIERGIPFFVEKPLGIRAEDLLPVRDKVAEKKLITCVGYHFRYHDSTAKAHELLKERTVGMALGYWMGTTPRVPWWRVQAQSGGQFVEQATHAVDMLRYLCGDVTEVYAAFGHRAMHETVEGLDVADVGTVTMKLASGAVATISNTCLLPSSHHIGLDVYTAEGVLEVRAGSLKDIGKSQTVETKNVSDPYVLENEAFLHAVRTGDTSLIRSDYLDGFRSLQVTSAANESALSGQPVRIG</sequence>
<dbReference type="GO" id="GO:0000166">
    <property type="term" value="F:nucleotide binding"/>
    <property type="evidence" value="ECO:0007669"/>
    <property type="project" value="InterPro"/>
</dbReference>
<accession>A0A4Q9DLT1</accession>
<dbReference type="SUPFAM" id="SSF55347">
    <property type="entry name" value="Glyceraldehyde-3-phosphate dehydrogenase-like, C-terminal domain"/>
    <property type="match status" value="1"/>
</dbReference>
<protein>
    <submittedName>
        <fullName evidence="3">Gfo/Idh/MocA family oxidoreductase</fullName>
    </submittedName>
</protein>
<evidence type="ECO:0000313" key="4">
    <source>
        <dbReference type="Proteomes" id="UP000293142"/>
    </source>
</evidence>
<reference evidence="3 4" key="1">
    <citation type="submission" date="2019-02" db="EMBL/GenBank/DDBJ databases">
        <title>Paenibacillus sp. nov., isolated from surface-sterilized tissue of Thalictrum simplex L.</title>
        <authorList>
            <person name="Tuo L."/>
        </authorList>
    </citation>
    <scope>NUCLEOTIDE SEQUENCE [LARGE SCALE GENOMIC DNA]</scope>
    <source>
        <strain evidence="3 4">N2SHLJ1</strain>
    </source>
</reference>
<evidence type="ECO:0000259" key="1">
    <source>
        <dbReference type="Pfam" id="PF01408"/>
    </source>
</evidence>
<dbReference type="InterPro" id="IPR036291">
    <property type="entry name" value="NAD(P)-bd_dom_sf"/>
</dbReference>